<accession>A0A4Q9R6J2</accession>
<dbReference type="SUPFAM" id="SSF53850">
    <property type="entry name" value="Periplasmic binding protein-like II"/>
    <property type="match status" value="1"/>
</dbReference>
<keyword evidence="4" id="KW-0804">Transcription</keyword>
<evidence type="ECO:0000259" key="5">
    <source>
        <dbReference type="PROSITE" id="PS50931"/>
    </source>
</evidence>
<dbReference type="RefSeq" id="WP_131197598.1">
    <property type="nucleotide sequence ID" value="NZ_QJUL01000007.1"/>
</dbReference>
<dbReference type="InterPro" id="IPR050176">
    <property type="entry name" value="LTTR"/>
</dbReference>
<dbReference type="Gene3D" id="1.10.10.10">
    <property type="entry name" value="Winged helix-like DNA-binding domain superfamily/Winged helix DNA-binding domain"/>
    <property type="match status" value="1"/>
</dbReference>
<dbReference type="Proteomes" id="UP000293172">
    <property type="component" value="Unassembled WGS sequence"/>
</dbReference>
<reference evidence="6 7" key="1">
    <citation type="submission" date="2018-06" db="EMBL/GenBank/DDBJ databases">
        <title>Three novel Pseudomonas species isolated from symptomatic oak.</title>
        <authorList>
            <person name="Bueno-Gonzalez V."/>
            <person name="Brady C."/>
        </authorList>
    </citation>
    <scope>NUCLEOTIDE SEQUENCE [LARGE SCALE GENOMIC DNA]</scope>
    <source>
        <strain evidence="6 7">P6B</strain>
    </source>
</reference>
<evidence type="ECO:0000256" key="3">
    <source>
        <dbReference type="ARBA" id="ARBA00023125"/>
    </source>
</evidence>
<dbReference type="Pfam" id="PF00126">
    <property type="entry name" value="HTH_1"/>
    <property type="match status" value="1"/>
</dbReference>
<dbReference type="Gene3D" id="3.40.190.10">
    <property type="entry name" value="Periplasmic binding protein-like II"/>
    <property type="match status" value="2"/>
</dbReference>
<evidence type="ECO:0000313" key="6">
    <source>
        <dbReference type="EMBL" id="TBU95594.1"/>
    </source>
</evidence>
<dbReference type="SUPFAM" id="SSF46785">
    <property type="entry name" value="Winged helix' DNA-binding domain"/>
    <property type="match status" value="1"/>
</dbReference>
<dbReference type="OrthoDB" id="5723059at2"/>
<dbReference type="InterPro" id="IPR036390">
    <property type="entry name" value="WH_DNA-bd_sf"/>
</dbReference>
<dbReference type="PANTHER" id="PTHR30579:SF7">
    <property type="entry name" value="HTH-TYPE TRANSCRIPTIONAL REGULATOR LRHA-RELATED"/>
    <property type="match status" value="1"/>
</dbReference>
<dbReference type="AlphaFoldDB" id="A0A4Q9R6J2"/>
<comment type="similarity">
    <text evidence="1">Belongs to the LysR transcriptional regulatory family.</text>
</comment>
<evidence type="ECO:0000256" key="1">
    <source>
        <dbReference type="ARBA" id="ARBA00009437"/>
    </source>
</evidence>
<dbReference type="PROSITE" id="PS50931">
    <property type="entry name" value="HTH_LYSR"/>
    <property type="match status" value="1"/>
</dbReference>
<keyword evidence="3" id="KW-0238">DNA-binding</keyword>
<dbReference type="GO" id="GO:0003700">
    <property type="term" value="F:DNA-binding transcription factor activity"/>
    <property type="evidence" value="ECO:0007669"/>
    <property type="project" value="InterPro"/>
</dbReference>
<feature type="domain" description="HTH lysR-type" evidence="5">
    <location>
        <begin position="16"/>
        <end position="73"/>
    </location>
</feature>
<dbReference type="FunFam" id="1.10.10.10:FF:000001">
    <property type="entry name" value="LysR family transcriptional regulator"/>
    <property type="match status" value="1"/>
</dbReference>
<proteinExistence type="inferred from homology"/>
<dbReference type="GO" id="GO:0003677">
    <property type="term" value="F:DNA binding"/>
    <property type="evidence" value="ECO:0007669"/>
    <property type="project" value="UniProtKB-KW"/>
</dbReference>
<evidence type="ECO:0000256" key="4">
    <source>
        <dbReference type="ARBA" id="ARBA00023163"/>
    </source>
</evidence>
<gene>
    <name evidence="6" type="ORF">DNK44_06620</name>
</gene>
<organism evidence="6 7">
    <name type="scientific">Phytopseudomonas dryadis</name>
    <dbReference type="NCBI Taxonomy" id="2487520"/>
    <lineage>
        <taxon>Bacteria</taxon>
        <taxon>Pseudomonadati</taxon>
        <taxon>Pseudomonadota</taxon>
        <taxon>Gammaproteobacteria</taxon>
        <taxon>Pseudomonadales</taxon>
        <taxon>Pseudomonadaceae</taxon>
        <taxon>Phytopseudomonas</taxon>
    </lineage>
</organism>
<protein>
    <submittedName>
        <fullName evidence="6">LysR family transcriptional regulator</fullName>
    </submittedName>
</protein>
<evidence type="ECO:0000256" key="2">
    <source>
        <dbReference type="ARBA" id="ARBA00023015"/>
    </source>
</evidence>
<name>A0A4Q9R6J2_9GAMM</name>
<dbReference type="InterPro" id="IPR000847">
    <property type="entry name" value="LysR_HTH_N"/>
</dbReference>
<dbReference type="PANTHER" id="PTHR30579">
    <property type="entry name" value="TRANSCRIPTIONAL REGULATOR"/>
    <property type="match status" value="1"/>
</dbReference>
<dbReference type="Pfam" id="PF03466">
    <property type="entry name" value="LysR_substrate"/>
    <property type="match status" value="1"/>
</dbReference>
<sequence>MTTATLPELPAALPLLESDVLKTFVGIAESGSFTRTAAQVFRTTAAVSQQIKRLEDTLGRNLFVRENRRVRLTTDGEILLGYARRLLKLNEEAVSRFLVPNLAGTVRLGTPFDIGVGALPDLLSQFALSHPGVQVEVSVGRSYELIERLDAGELDLTLLNAGNADMDDSRGEIVYSEALVWAGRDGGLAIKRKPLPLALASNGCAWRRAAMDALDRIGRSYRIAYSSEQCAGQEAALLADLAIAALPTSLVKAPLRRLTQQEHGLPPLGDYHIKLLCGSNRGAAAEALAAQVSMAYRNHR</sequence>
<comment type="caution">
    <text evidence="6">The sequence shown here is derived from an EMBL/GenBank/DDBJ whole genome shotgun (WGS) entry which is preliminary data.</text>
</comment>
<dbReference type="InterPro" id="IPR036388">
    <property type="entry name" value="WH-like_DNA-bd_sf"/>
</dbReference>
<dbReference type="InterPro" id="IPR005119">
    <property type="entry name" value="LysR_subst-bd"/>
</dbReference>
<dbReference type="EMBL" id="QJUL01000007">
    <property type="protein sequence ID" value="TBU95594.1"/>
    <property type="molecule type" value="Genomic_DNA"/>
</dbReference>
<evidence type="ECO:0000313" key="7">
    <source>
        <dbReference type="Proteomes" id="UP000293172"/>
    </source>
</evidence>
<keyword evidence="2" id="KW-0805">Transcription regulation</keyword>